<evidence type="ECO:0000313" key="2">
    <source>
        <dbReference type="Proteomes" id="UP000310406"/>
    </source>
</evidence>
<gene>
    <name evidence="1" type="ORF">EZV76_15845</name>
</gene>
<accession>A0A4S8RFN1</accession>
<dbReference type="Proteomes" id="UP000310406">
    <property type="component" value="Unassembled WGS sequence"/>
</dbReference>
<dbReference type="RefSeq" id="WP_116219466.1">
    <property type="nucleotide sequence ID" value="NZ_SNTZ01000016.1"/>
</dbReference>
<proteinExistence type="predicted"/>
<dbReference type="EMBL" id="SNTZ01000016">
    <property type="protein sequence ID" value="THV57088.1"/>
    <property type="molecule type" value="Genomic_DNA"/>
</dbReference>
<evidence type="ECO:0000313" key="1">
    <source>
        <dbReference type="EMBL" id="THV57088.1"/>
    </source>
</evidence>
<comment type="caution">
    <text evidence="1">The sequence shown here is derived from an EMBL/GenBank/DDBJ whole genome shotgun (WGS) entry which is preliminary data.</text>
</comment>
<dbReference type="OrthoDB" id="1448401at2"/>
<dbReference type="AlphaFoldDB" id="A0A4S8RFN1"/>
<name>A0A4S8RFN1_9FLAO</name>
<protein>
    <submittedName>
        <fullName evidence="1">Uncharacterized protein</fullName>
    </submittedName>
</protein>
<organism evidence="1 2">
    <name type="scientific">Flagellimonas alvinocaridis</name>
    <dbReference type="NCBI Taxonomy" id="2530200"/>
    <lineage>
        <taxon>Bacteria</taxon>
        <taxon>Pseudomonadati</taxon>
        <taxon>Bacteroidota</taxon>
        <taxon>Flavobacteriia</taxon>
        <taxon>Flavobacteriales</taxon>
        <taxon>Flavobacteriaceae</taxon>
        <taxon>Flagellimonas</taxon>
    </lineage>
</organism>
<keyword evidence="2" id="KW-1185">Reference proteome</keyword>
<reference evidence="1 2" key="1">
    <citation type="submission" date="2019-03" db="EMBL/GenBank/DDBJ databases">
        <title>Muricauda SCR12 sp.nov, a marine bacterium isolated from Pacific Ocean:the Okinawa trough.</title>
        <authorList>
            <person name="Liu L."/>
        </authorList>
    </citation>
    <scope>NUCLEOTIDE SEQUENCE [LARGE SCALE GENOMIC DNA]</scope>
    <source>
        <strain evidence="1 2">SCR12</strain>
    </source>
</reference>
<sequence>MVVTKKMLANYLGIHRNSVAPYFNDYLEDSGSKRYLLLSDVAKVDGVSLDYVREKMGAI</sequence>